<evidence type="ECO:0000313" key="4">
    <source>
        <dbReference type="Proteomes" id="UP000268469"/>
    </source>
</evidence>
<keyword evidence="1" id="KW-1133">Transmembrane helix</keyword>
<feature type="transmembrane region" description="Helical" evidence="1">
    <location>
        <begin position="31"/>
        <end position="52"/>
    </location>
</feature>
<sequence>MRRSFPYAIFEILFWATVAAAFKITLKYFDFLTMLFYSSLTAVTVLFLSLVIKGRLAELSRCRKGDYLRSLGLGFLNPFLYYLALFKTYAILKASIVATKGKIFSFTIDHPLGILLALTSSVIWALFWIFNLKDPRAVAIKLFWNFLFSFSLIAIVVLIREAPKPNLPGVVGAIYIGIFEMGMTFFIWLEALERAEDTTRVANLIYLVPFLSLLFINILVGEPILFSSIIGLGLIVTGIILTLS</sequence>
<keyword evidence="1" id="KW-0472">Membrane</keyword>
<gene>
    <name evidence="3" type="ORF">DRP53_10910</name>
</gene>
<protein>
    <submittedName>
        <fullName evidence="3">Permease</fullName>
    </submittedName>
</protein>
<feature type="transmembrane region" description="Helical" evidence="1">
    <location>
        <begin position="73"/>
        <end position="92"/>
    </location>
</feature>
<feature type="transmembrane region" description="Helical" evidence="1">
    <location>
        <begin position="224"/>
        <end position="243"/>
    </location>
</feature>
<evidence type="ECO:0000256" key="1">
    <source>
        <dbReference type="SAM" id="Phobius"/>
    </source>
</evidence>
<comment type="caution">
    <text evidence="3">The sequence shown here is derived from an EMBL/GenBank/DDBJ whole genome shotgun (WGS) entry which is preliminary data.</text>
</comment>
<feature type="transmembrane region" description="Helical" evidence="1">
    <location>
        <begin position="201"/>
        <end position="218"/>
    </location>
</feature>
<reference evidence="3 4" key="1">
    <citation type="submission" date="2018-06" db="EMBL/GenBank/DDBJ databases">
        <title>Extensive metabolic versatility and redundancy in microbially diverse, dynamic hydrothermal sediments.</title>
        <authorList>
            <person name="Dombrowski N."/>
            <person name="Teske A."/>
            <person name="Baker B.J."/>
        </authorList>
    </citation>
    <scope>NUCLEOTIDE SEQUENCE [LARGE SCALE GENOMIC DNA]</scope>
    <source>
        <strain evidence="3">B36_G15</strain>
    </source>
</reference>
<dbReference type="Pfam" id="PF00892">
    <property type="entry name" value="EamA"/>
    <property type="match status" value="2"/>
</dbReference>
<feature type="domain" description="EamA" evidence="2">
    <location>
        <begin position="112"/>
        <end position="243"/>
    </location>
</feature>
<feature type="transmembrane region" description="Helical" evidence="1">
    <location>
        <begin position="142"/>
        <end position="159"/>
    </location>
</feature>
<dbReference type="GO" id="GO:0016020">
    <property type="term" value="C:membrane"/>
    <property type="evidence" value="ECO:0007669"/>
    <property type="project" value="InterPro"/>
</dbReference>
<feature type="transmembrane region" description="Helical" evidence="1">
    <location>
        <begin position="7"/>
        <end position="25"/>
    </location>
</feature>
<evidence type="ECO:0000259" key="2">
    <source>
        <dbReference type="Pfam" id="PF00892"/>
    </source>
</evidence>
<feature type="transmembrane region" description="Helical" evidence="1">
    <location>
        <begin position="112"/>
        <end position="130"/>
    </location>
</feature>
<feature type="domain" description="EamA" evidence="2">
    <location>
        <begin position="8"/>
        <end position="99"/>
    </location>
</feature>
<evidence type="ECO:0000313" key="3">
    <source>
        <dbReference type="EMBL" id="RKX68351.1"/>
    </source>
</evidence>
<dbReference type="InterPro" id="IPR037185">
    <property type="entry name" value="EmrE-like"/>
</dbReference>
<dbReference type="InterPro" id="IPR000620">
    <property type="entry name" value="EamA_dom"/>
</dbReference>
<accession>A0A660SEC1</accession>
<organism evidence="3 4">
    <name type="scientific">candidate division WOR-3 bacterium</name>
    <dbReference type="NCBI Taxonomy" id="2052148"/>
    <lineage>
        <taxon>Bacteria</taxon>
        <taxon>Bacteria division WOR-3</taxon>
    </lineage>
</organism>
<name>A0A660SEC1_UNCW3</name>
<dbReference type="SUPFAM" id="SSF103481">
    <property type="entry name" value="Multidrug resistance efflux transporter EmrE"/>
    <property type="match status" value="1"/>
</dbReference>
<dbReference type="AlphaFoldDB" id="A0A660SEC1"/>
<proteinExistence type="predicted"/>
<feature type="transmembrane region" description="Helical" evidence="1">
    <location>
        <begin position="171"/>
        <end position="189"/>
    </location>
</feature>
<dbReference type="Proteomes" id="UP000268469">
    <property type="component" value="Unassembled WGS sequence"/>
</dbReference>
<keyword evidence="1" id="KW-0812">Transmembrane</keyword>
<dbReference type="EMBL" id="QNBE01000173">
    <property type="protein sequence ID" value="RKX68351.1"/>
    <property type="molecule type" value="Genomic_DNA"/>
</dbReference>